<sequence length="143" mass="14816">MAAVVVLVVLWPLLEPPSPATIPGSEGLELAAATVAVRREPPSSSFEFSEGYDVPPSFSSSWDVCVCSPCRQVATELANPSELSVSRAIESESVYSPDASQSVVGADAGSSGAATGASSGCFSSHSSIRFIFRLLIAFSAFRP</sequence>
<feature type="signal peptide" evidence="1">
    <location>
        <begin position="1"/>
        <end position="20"/>
    </location>
</feature>
<dbReference type="AlphaFoldDB" id="A0A2M4B1I9"/>
<evidence type="ECO:0000313" key="2">
    <source>
        <dbReference type="EMBL" id="MBW46896.1"/>
    </source>
</evidence>
<evidence type="ECO:0000256" key="1">
    <source>
        <dbReference type="SAM" id="SignalP"/>
    </source>
</evidence>
<reference evidence="2" key="1">
    <citation type="submission" date="2018-01" db="EMBL/GenBank/DDBJ databases">
        <title>An insight into the sialome of Amazonian anophelines.</title>
        <authorList>
            <person name="Ribeiro J.M."/>
            <person name="Scarpassa V."/>
            <person name="Calvo E."/>
        </authorList>
    </citation>
    <scope>NUCLEOTIDE SEQUENCE</scope>
    <source>
        <tissue evidence="2">Salivary glands</tissue>
    </source>
</reference>
<proteinExistence type="predicted"/>
<keyword evidence="1" id="KW-0732">Signal</keyword>
<protein>
    <submittedName>
        <fullName evidence="2">Putative secreted protein</fullName>
    </submittedName>
</protein>
<dbReference type="EMBL" id="GGFK01013575">
    <property type="protein sequence ID" value="MBW46896.1"/>
    <property type="molecule type" value="Transcribed_RNA"/>
</dbReference>
<feature type="chain" id="PRO_5014973332" evidence="1">
    <location>
        <begin position="21"/>
        <end position="143"/>
    </location>
</feature>
<accession>A0A2M4B1I9</accession>
<organism evidence="2">
    <name type="scientific">Anopheles triannulatus</name>
    <dbReference type="NCBI Taxonomy" id="58253"/>
    <lineage>
        <taxon>Eukaryota</taxon>
        <taxon>Metazoa</taxon>
        <taxon>Ecdysozoa</taxon>
        <taxon>Arthropoda</taxon>
        <taxon>Hexapoda</taxon>
        <taxon>Insecta</taxon>
        <taxon>Pterygota</taxon>
        <taxon>Neoptera</taxon>
        <taxon>Endopterygota</taxon>
        <taxon>Diptera</taxon>
        <taxon>Nematocera</taxon>
        <taxon>Culicoidea</taxon>
        <taxon>Culicidae</taxon>
        <taxon>Anophelinae</taxon>
        <taxon>Anopheles</taxon>
    </lineage>
</organism>
<name>A0A2M4B1I9_9DIPT</name>